<reference evidence="2" key="1">
    <citation type="journal article" date="2019" name="Int. J. Syst. Evol. Microbiol.">
        <title>The Global Catalogue of Microorganisms (GCM) 10K type strain sequencing project: providing services to taxonomists for standard genome sequencing and annotation.</title>
        <authorList>
            <consortium name="The Broad Institute Genomics Platform"/>
            <consortium name="The Broad Institute Genome Sequencing Center for Infectious Disease"/>
            <person name="Wu L."/>
            <person name="Ma J."/>
        </authorList>
    </citation>
    <scope>NUCLEOTIDE SEQUENCE [LARGE SCALE GENOMIC DNA]</scope>
    <source>
        <strain evidence="2">JCM 18514</strain>
    </source>
</reference>
<gene>
    <name evidence="1" type="ORF">GCM10023346_32540</name>
</gene>
<dbReference type="RefSeq" id="WP_345450685.1">
    <property type="nucleotide sequence ID" value="NZ_BAABKK010000024.1"/>
</dbReference>
<evidence type="ECO:0000313" key="1">
    <source>
        <dbReference type="EMBL" id="GAA5197568.1"/>
    </source>
</evidence>
<name>A0ABP9SKQ5_9MICC</name>
<sequence length="118" mass="12106">MVPCLFLNPIDDDHHVGAVVAVRQHAGNYALGKSELAGLEGDPQMAFAVELAESGVPTLVPDLLGFEDAQDLMAGGSTLQGGHTRDIAVATSWLEACDEVQGPLGIVGHSLGAQVGCS</sequence>
<proteinExistence type="predicted"/>
<protein>
    <submittedName>
        <fullName evidence="1">Uncharacterized protein</fullName>
    </submittedName>
</protein>
<dbReference type="Gene3D" id="3.40.50.1820">
    <property type="entry name" value="alpha/beta hydrolase"/>
    <property type="match status" value="1"/>
</dbReference>
<accession>A0ABP9SKQ5</accession>
<keyword evidence="2" id="KW-1185">Reference proteome</keyword>
<dbReference type="SUPFAM" id="SSF53474">
    <property type="entry name" value="alpha/beta-Hydrolases"/>
    <property type="match status" value="1"/>
</dbReference>
<comment type="caution">
    <text evidence="1">The sequence shown here is derived from an EMBL/GenBank/DDBJ whole genome shotgun (WGS) entry which is preliminary data.</text>
</comment>
<dbReference type="Proteomes" id="UP001500200">
    <property type="component" value="Unassembled WGS sequence"/>
</dbReference>
<dbReference type="InterPro" id="IPR029058">
    <property type="entry name" value="AB_hydrolase_fold"/>
</dbReference>
<organism evidence="1 2">
    <name type="scientific">Arthrobacter gyeryongensis</name>
    <dbReference type="NCBI Taxonomy" id="1650592"/>
    <lineage>
        <taxon>Bacteria</taxon>
        <taxon>Bacillati</taxon>
        <taxon>Actinomycetota</taxon>
        <taxon>Actinomycetes</taxon>
        <taxon>Micrococcales</taxon>
        <taxon>Micrococcaceae</taxon>
        <taxon>Arthrobacter</taxon>
    </lineage>
</organism>
<evidence type="ECO:0000313" key="2">
    <source>
        <dbReference type="Proteomes" id="UP001500200"/>
    </source>
</evidence>
<dbReference type="EMBL" id="BAABKK010000024">
    <property type="protein sequence ID" value="GAA5197568.1"/>
    <property type="molecule type" value="Genomic_DNA"/>
</dbReference>